<feature type="coiled-coil region" evidence="3">
    <location>
        <begin position="379"/>
        <end position="425"/>
    </location>
</feature>
<proteinExistence type="inferred from homology"/>
<dbReference type="Proteomes" id="UP000734854">
    <property type="component" value="Unassembled WGS sequence"/>
</dbReference>
<gene>
    <name evidence="5" type="ORF">ZIOFF_046126</name>
</gene>
<reference evidence="5 6" key="1">
    <citation type="submission" date="2020-08" db="EMBL/GenBank/DDBJ databases">
        <title>Plant Genome Project.</title>
        <authorList>
            <person name="Zhang R.-G."/>
        </authorList>
    </citation>
    <scope>NUCLEOTIDE SEQUENCE [LARGE SCALE GENOMIC DNA]</scope>
    <source>
        <tissue evidence="5">Rhizome</tissue>
    </source>
</reference>
<feature type="coiled-coil region" evidence="3">
    <location>
        <begin position="465"/>
        <end position="506"/>
    </location>
</feature>
<evidence type="ECO:0008006" key="7">
    <source>
        <dbReference type="Google" id="ProtNLM"/>
    </source>
</evidence>
<dbReference type="EMBL" id="JACMSC010000012">
    <property type="protein sequence ID" value="KAG6498214.1"/>
    <property type="molecule type" value="Genomic_DNA"/>
</dbReference>
<protein>
    <recommendedName>
        <fullName evidence="7">WEB family protein</fullName>
    </recommendedName>
</protein>
<comment type="similarity">
    <text evidence="1">Belongs to the WEB family.</text>
</comment>
<dbReference type="InterPro" id="IPR008545">
    <property type="entry name" value="Web"/>
</dbReference>
<dbReference type="GO" id="GO:0009904">
    <property type="term" value="P:chloroplast accumulation movement"/>
    <property type="evidence" value="ECO:0007669"/>
    <property type="project" value="TreeGrafter"/>
</dbReference>
<feature type="coiled-coil region" evidence="3">
    <location>
        <begin position="284"/>
        <end position="318"/>
    </location>
</feature>
<dbReference type="PANTHER" id="PTHR32054">
    <property type="entry name" value="HEAVY CHAIN, PUTATIVE, EXPRESSED-RELATED-RELATED"/>
    <property type="match status" value="1"/>
</dbReference>
<dbReference type="AlphaFoldDB" id="A0A8J5G984"/>
<name>A0A8J5G984_ZINOF</name>
<evidence type="ECO:0000256" key="2">
    <source>
        <dbReference type="ARBA" id="ARBA00023054"/>
    </source>
</evidence>
<feature type="coiled-coil region" evidence="3">
    <location>
        <begin position="200"/>
        <end position="255"/>
    </location>
</feature>
<accession>A0A8J5G984</accession>
<sequence>MSSPFSVSLRAQAVSLQSRRVAGVHGSLRHPHELVLTSDEAPNLAAVSLQSRRVAGVHGSLRHPHELVLTSDEAPNLVGGMETNAVDSKVEIDTRAPFASVRAAVSLFGNVAVKGDKSPGRKPKAATIEVWSICYVLEIIMNVSVCINSCPGFNSWIFSEILANSDFSSSFFIQDQAITTLGNAKTPILSDNALAKDTQLHLAKKELNKYKEQLDVATKSRIQALAELERVKKIVEELTEKLNAANEGKEQVLEATEAAKNQIKTLDAGSVEIADQDGSWEQKFDSSKEELAVVLMELDSAEEELIKIKRDSETLVEAKLSAIQQEAEAKQIFDAGVQKVTELSKELALIQESLTYTSLATEKVQQEESKIVSEQVAIKQSYKRLLDETGQKLTTLKKEFDPEVYMNLKAKLEETTSEIKSVQKEIEFVSSVDLKYATSVALEVEGAKEILQALAQEESSLVRLLHSLKLELEAAKSEHIELEDKYEKSKSLVSNLQHELQKCKAELDVVTSLESQATSTSDELTSALQQLSFDSQKILQEAEEFRKHSKQFRAEAEAARIALCEAEKQLQVVSKDAKEAKLAEARALGLTKDLSEHPNVSQASSTLQSGSTITISKEDYQSLRRKVESSDEFRDMKADAAIAQLQVVKANEDEAIKKLEVVQREIEELETATQEILDKAEIAEAAQKAVQGELRKQQETEQKKASENVSKIPVETHESIEEAYVTVPSVQNAKPGERTEENRKFMKSVISKKVLMPNLTGFFHRKKSQSDVGSPSYLPGEKPL</sequence>
<evidence type="ECO:0000256" key="4">
    <source>
        <dbReference type="SAM" id="MobiDB-lite"/>
    </source>
</evidence>
<feature type="compositionally biased region" description="Basic and acidic residues" evidence="4">
    <location>
        <begin position="693"/>
        <end position="706"/>
    </location>
</feature>
<dbReference type="Pfam" id="PF05701">
    <property type="entry name" value="WEMBL"/>
    <property type="match status" value="1"/>
</dbReference>
<dbReference type="GO" id="GO:0005829">
    <property type="term" value="C:cytosol"/>
    <property type="evidence" value="ECO:0007669"/>
    <property type="project" value="TreeGrafter"/>
</dbReference>
<feature type="region of interest" description="Disordered" evidence="4">
    <location>
        <begin position="693"/>
        <end position="712"/>
    </location>
</feature>
<evidence type="ECO:0000313" key="6">
    <source>
        <dbReference type="Proteomes" id="UP000734854"/>
    </source>
</evidence>
<feature type="region of interest" description="Disordered" evidence="4">
    <location>
        <begin position="763"/>
        <end position="784"/>
    </location>
</feature>
<evidence type="ECO:0000256" key="3">
    <source>
        <dbReference type="SAM" id="Coils"/>
    </source>
</evidence>
<organism evidence="5 6">
    <name type="scientific">Zingiber officinale</name>
    <name type="common">Ginger</name>
    <name type="synonym">Amomum zingiber</name>
    <dbReference type="NCBI Taxonomy" id="94328"/>
    <lineage>
        <taxon>Eukaryota</taxon>
        <taxon>Viridiplantae</taxon>
        <taxon>Streptophyta</taxon>
        <taxon>Embryophyta</taxon>
        <taxon>Tracheophyta</taxon>
        <taxon>Spermatophyta</taxon>
        <taxon>Magnoliopsida</taxon>
        <taxon>Liliopsida</taxon>
        <taxon>Zingiberales</taxon>
        <taxon>Zingiberaceae</taxon>
        <taxon>Zingiber</taxon>
    </lineage>
</organism>
<dbReference type="PANTHER" id="PTHR32054:SF3">
    <property type="entry name" value="HEAVY CHAIN, PUTATIVE, EXPRESSED-RELATED"/>
    <property type="match status" value="1"/>
</dbReference>
<dbReference type="GO" id="GO:0009903">
    <property type="term" value="P:chloroplast avoidance movement"/>
    <property type="evidence" value="ECO:0007669"/>
    <property type="project" value="TreeGrafter"/>
</dbReference>
<keyword evidence="2 3" id="KW-0175">Coiled coil</keyword>
<keyword evidence="6" id="KW-1185">Reference proteome</keyword>
<evidence type="ECO:0000313" key="5">
    <source>
        <dbReference type="EMBL" id="KAG6498214.1"/>
    </source>
</evidence>
<evidence type="ECO:0000256" key="1">
    <source>
        <dbReference type="ARBA" id="ARBA00005485"/>
    </source>
</evidence>
<comment type="caution">
    <text evidence="5">The sequence shown here is derived from an EMBL/GenBank/DDBJ whole genome shotgun (WGS) entry which is preliminary data.</text>
</comment>